<dbReference type="SUPFAM" id="SSF159245">
    <property type="entry name" value="AttH-like"/>
    <property type="match status" value="1"/>
</dbReference>
<dbReference type="Proteomes" id="UP000322521">
    <property type="component" value="Unassembled WGS sequence"/>
</dbReference>
<dbReference type="RefSeq" id="WP_086712786.1">
    <property type="nucleotide sequence ID" value="NZ_AP025493.1"/>
</dbReference>
<dbReference type="InterPro" id="IPR010791">
    <property type="entry name" value="AttH_dom"/>
</dbReference>
<organism evidence="2 3">
    <name type="scientific">Vibrio gigantis</name>
    <dbReference type="NCBI Taxonomy" id="296199"/>
    <lineage>
        <taxon>Bacteria</taxon>
        <taxon>Pseudomonadati</taxon>
        <taxon>Pseudomonadota</taxon>
        <taxon>Gammaproteobacteria</taxon>
        <taxon>Vibrionales</taxon>
        <taxon>Vibrionaceae</taxon>
        <taxon>Vibrio</taxon>
    </lineage>
</organism>
<feature type="domain" description="AttH" evidence="1">
    <location>
        <begin position="79"/>
        <end position="254"/>
    </location>
</feature>
<dbReference type="Pfam" id="PF17186">
    <property type="entry name" value="Lipocalin_9"/>
    <property type="match status" value="1"/>
</dbReference>
<dbReference type="OrthoDB" id="9770826at2"/>
<reference evidence="2 3" key="1">
    <citation type="submission" date="2019-09" db="EMBL/GenBank/DDBJ databases">
        <title>Draft genome sequence of various Type strains from the CCUG.</title>
        <authorList>
            <person name="Pineiro-Iglesias B."/>
            <person name="Tunovic T."/>
            <person name="Unosson C."/>
            <person name="Inganas E."/>
            <person name="Ohlen M."/>
            <person name="Cardew S."/>
            <person name="Jensie-Markopoulos S."/>
            <person name="Salva-Serra F."/>
            <person name="Jaen-Luchoro D."/>
            <person name="Karlsson R."/>
            <person name="Svensson-Stadler L."/>
            <person name="Chun J."/>
            <person name="Moore E."/>
        </authorList>
    </citation>
    <scope>NUCLEOTIDE SEQUENCE [LARGE SCALE GENOMIC DNA]</scope>
    <source>
        <strain evidence="2 3">CCUG 56969T</strain>
    </source>
</reference>
<dbReference type="PANTHER" id="PTHR38591">
    <property type="entry name" value="HYDROLASE"/>
    <property type="match status" value="1"/>
</dbReference>
<comment type="caution">
    <text evidence="2">The sequence shown here is derived from an EMBL/GenBank/DDBJ whole genome shotgun (WGS) entry which is preliminary data.</text>
</comment>
<evidence type="ECO:0000259" key="1">
    <source>
        <dbReference type="Pfam" id="PF07143"/>
    </source>
</evidence>
<dbReference type="InterPro" id="IPR023374">
    <property type="entry name" value="AttH-like_dom_sf"/>
</dbReference>
<sequence length="381" mass="42858">MNRPIRVFFLTLSILFLLGCEESGHDSKQQTTQNMGSILGTETQTDDETAIEKGQFSPVVKGVDITFPIDHQAHPDFRHEWWYLTGNLIDEEGNALGVQWTQFRFATAPQENGNSTKETAWQSQQIYMAHSAVTTKDKHYADEKWSRGQTELAGVGSSPFRVYLDDWQWTSTTDDLFPATLNANSEQFSYSLILTSNSSYQKQGEQGYSTKSSDGKVASYYYSQPFINVSGEVVIDGVTHQVFGKGWIDREWSSQFLLDSQQGWDWFALRLSGETSLVVFQLRNSTTGKANYSHARLMNQDGSGITIKQQDISLTAIRQTKIDGREYPTEWQISIPTQQIELTASALNPSAKMPLSVPYWEGPIIIRGSHSGSGYMELTGY</sequence>
<protein>
    <submittedName>
        <fullName evidence="2">Carotenoid 1,2-hydratase</fullName>
    </submittedName>
</protein>
<dbReference type="Gene3D" id="2.40.370.10">
    <property type="entry name" value="AttH-like domain"/>
    <property type="match status" value="2"/>
</dbReference>
<gene>
    <name evidence="2" type="ORF">F4W18_00820</name>
</gene>
<dbReference type="AlphaFoldDB" id="A0A5M9P7K8"/>
<accession>A0A5M9P7K8</accession>
<name>A0A5M9P7K8_9VIBR</name>
<keyword evidence="3" id="KW-1185">Reference proteome</keyword>
<proteinExistence type="predicted"/>
<dbReference type="PROSITE" id="PS51257">
    <property type="entry name" value="PROKAR_LIPOPROTEIN"/>
    <property type="match status" value="1"/>
</dbReference>
<dbReference type="EMBL" id="VXJS01000001">
    <property type="protein sequence ID" value="KAA8681119.1"/>
    <property type="molecule type" value="Genomic_DNA"/>
</dbReference>
<evidence type="ECO:0000313" key="3">
    <source>
        <dbReference type="Proteomes" id="UP000322521"/>
    </source>
</evidence>
<dbReference type="PANTHER" id="PTHR38591:SF1">
    <property type="entry name" value="BLL1000 PROTEIN"/>
    <property type="match status" value="1"/>
</dbReference>
<dbReference type="Pfam" id="PF07143">
    <property type="entry name" value="CrtC"/>
    <property type="match status" value="1"/>
</dbReference>
<evidence type="ECO:0000313" key="2">
    <source>
        <dbReference type="EMBL" id="KAA8681119.1"/>
    </source>
</evidence>